<gene>
    <name evidence="4" type="ORF">EV378_4260</name>
</gene>
<keyword evidence="5" id="KW-1185">Reference proteome</keyword>
<evidence type="ECO:0000259" key="3">
    <source>
        <dbReference type="PROSITE" id="PS50977"/>
    </source>
</evidence>
<feature type="DNA-binding region" description="H-T-H motif" evidence="2">
    <location>
        <begin position="31"/>
        <end position="50"/>
    </location>
</feature>
<dbReference type="Gene3D" id="1.10.357.10">
    <property type="entry name" value="Tetracycline Repressor, domain 2"/>
    <property type="match status" value="1"/>
</dbReference>
<dbReference type="OrthoDB" id="3218408at2"/>
<protein>
    <submittedName>
        <fullName evidence="4">TetR family transcriptional regulator</fullName>
    </submittedName>
</protein>
<evidence type="ECO:0000313" key="4">
    <source>
        <dbReference type="EMBL" id="TCK20301.1"/>
    </source>
</evidence>
<keyword evidence="1 2" id="KW-0238">DNA-binding</keyword>
<dbReference type="GO" id="GO:0003677">
    <property type="term" value="F:DNA binding"/>
    <property type="evidence" value="ECO:0007669"/>
    <property type="project" value="UniProtKB-UniRule"/>
</dbReference>
<reference evidence="4 5" key="1">
    <citation type="submission" date="2019-03" db="EMBL/GenBank/DDBJ databases">
        <title>Sequencing the genomes of 1000 actinobacteria strains.</title>
        <authorList>
            <person name="Klenk H.-P."/>
        </authorList>
    </citation>
    <scope>NUCLEOTIDE SEQUENCE [LARGE SCALE GENOMIC DNA]</scope>
    <source>
        <strain evidence="4 5">DSM 44969</strain>
    </source>
</reference>
<evidence type="ECO:0000313" key="5">
    <source>
        <dbReference type="Proteomes" id="UP000295560"/>
    </source>
</evidence>
<evidence type="ECO:0000256" key="1">
    <source>
        <dbReference type="ARBA" id="ARBA00023125"/>
    </source>
</evidence>
<dbReference type="EMBL" id="SMFZ01000002">
    <property type="protein sequence ID" value="TCK20301.1"/>
    <property type="molecule type" value="Genomic_DNA"/>
</dbReference>
<name>A0A4R1HHE8_PSEEN</name>
<comment type="caution">
    <text evidence="4">The sequence shown here is derived from an EMBL/GenBank/DDBJ whole genome shotgun (WGS) entry which is preliminary data.</text>
</comment>
<dbReference type="Pfam" id="PF00440">
    <property type="entry name" value="TetR_N"/>
    <property type="match status" value="1"/>
</dbReference>
<accession>A0A4R1HHE8</accession>
<evidence type="ECO:0000256" key="2">
    <source>
        <dbReference type="PROSITE-ProRule" id="PRU00335"/>
    </source>
</evidence>
<dbReference type="AlphaFoldDB" id="A0A4R1HHE8"/>
<feature type="domain" description="HTH tetR-type" evidence="3">
    <location>
        <begin position="8"/>
        <end position="68"/>
    </location>
</feature>
<dbReference type="PROSITE" id="PS50977">
    <property type="entry name" value="HTH_TETR_2"/>
    <property type="match status" value="1"/>
</dbReference>
<sequence length="196" mass="21757">MPRRAGRQVVAEQYYDAAMTILARDGAAGLKIGPLCRALGVTSGSFYHHFNGWAGFVRGLLRYWEAEQTDRIVELARATADPVERMLVVKRLTVELRHDAEAAIRAWSDSDPDVGGAQRRVDQQRTVALEQVVADVVGEGADAHRLAVLGISLMVGFQQTCDPRDRDLLRTMFDDYQRLILSYAPAHLRDVSPPIG</sequence>
<organism evidence="4 5">
    <name type="scientific">Pseudonocardia endophytica</name>
    <dbReference type="NCBI Taxonomy" id="401976"/>
    <lineage>
        <taxon>Bacteria</taxon>
        <taxon>Bacillati</taxon>
        <taxon>Actinomycetota</taxon>
        <taxon>Actinomycetes</taxon>
        <taxon>Pseudonocardiales</taxon>
        <taxon>Pseudonocardiaceae</taxon>
        <taxon>Pseudonocardia</taxon>
    </lineage>
</organism>
<dbReference type="Proteomes" id="UP000295560">
    <property type="component" value="Unassembled WGS sequence"/>
</dbReference>
<dbReference type="SUPFAM" id="SSF46689">
    <property type="entry name" value="Homeodomain-like"/>
    <property type="match status" value="1"/>
</dbReference>
<dbReference type="RefSeq" id="WP_132428957.1">
    <property type="nucleotide sequence ID" value="NZ_SMFZ01000002.1"/>
</dbReference>
<proteinExistence type="predicted"/>
<dbReference type="InterPro" id="IPR009057">
    <property type="entry name" value="Homeodomain-like_sf"/>
</dbReference>
<dbReference type="InterPro" id="IPR001647">
    <property type="entry name" value="HTH_TetR"/>
</dbReference>